<dbReference type="InterPro" id="IPR036389">
    <property type="entry name" value="RNase_III_sf"/>
</dbReference>
<dbReference type="GO" id="GO:0030422">
    <property type="term" value="P:siRNA processing"/>
    <property type="evidence" value="ECO:0000318"/>
    <property type="project" value="GO_Central"/>
</dbReference>
<keyword evidence="3" id="KW-0540">Nuclease</keyword>
<evidence type="ECO:0000313" key="10">
    <source>
        <dbReference type="EMBL" id="EYU43122.1"/>
    </source>
</evidence>
<dbReference type="Pfam" id="PF00636">
    <property type="entry name" value="Ribonuclease_3"/>
    <property type="match status" value="1"/>
</dbReference>
<evidence type="ECO:0000256" key="7">
    <source>
        <dbReference type="ARBA" id="ARBA00022842"/>
    </source>
</evidence>
<evidence type="ECO:0000256" key="5">
    <source>
        <dbReference type="ARBA" id="ARBA00022759"/>
    </source>
</evidence>
<organism evidence="10 11">
    <name type="scientific">Erythranthe guttata</name>
    <name type="common">Yellow monkey flower</name>
    <name type="synonym">Mimulus guttatus</name>
    <dbReference type="NCBI Taxonomy" id="4155"/>
    <lineage>
        <taxon>Eukaryota</taxon>
        <taxon>Viridiplantae</taxon>
        <taxon>Streptophyta</taxon>
        <taxon>Embryophyta</taxon>
        <taxon>Tracheophyta</taxon>
        <taxon>Spermatophyta</taxon>
        <taxon>Magnoliopsida</taxon>
        <taxon>eudicotyledons</taxon>
        <taxon>Gunneridae</taxon>
        <taxon>Pentapetalae</taxon>
        <taxon>asterids</taxon>
        <taxon>lamiids</taxon>
        <taxon>Lamiales</taxon>
        <taxon>Phrymaceae</taxon>
        <taxon>Erythranthe</taxon>
    </lineage>
</organism>
<reference evidence="10 11" key="1">
    <citation type="journal article" date="2013" name="Proc. Natl. Acad. Sci. U.S.A.">
        <title>Fine-scale variation in meiotic recombination in Mimulus inferred from population shotgun sequencing.</title>
        <authorList>
            <person name="Hellsten U."/>
            <person name="Wright K.M."/>
            <person name="Jenkins J."/>
            <person name="Shu S."/>
            <person name="Yuan Y."/>
            <person name="Wessler S.R."/>
            <person name="Schmutz J."/>
            <person name="Willis J.H."/>
            <person name="Rokhsar D.S."/>
        </authorList>
    </citation>
    <scope>NUCLEOTIDE SEQUENCE [LARGE SCALE GENOMIC DNA]</scope>
    <source>
        <strain evidence="11">cv. DUN x IM62</strain>
    </source>
</reference>
<dbReference type="STRING" id="4155.A0A022RRI1"/>
<feature type="non-terminal residue" evidence="10">
    <location>
        <position position="1"/>
    </location>
</feature>
<evidence type="ECO:0000256" key="3">
    <source>
        <dbReference type="ARBA" id="ARBA00022722"/>
    </source>
</evidence>
<dbReference type="EMBL" id="KI630264">
    <property type="protein sequence ID" value="EYU43122.1"/>
    <property type="molecule type" value="Genomic_DNA"/>
</dbReference>
<dbReference type="GO" id="GO:0046872">
    <property type="term" value="F:metal ion binding"/>
    <property type="evidence" value="ECO:0007669"/>
    <property type="project" value="UniProtKB-KW"/>
</dbReference>
<gene>
    <name evidence="10" type="ORF">MIMGU_mgv1a020468mg</name>
</gene>
<dbReference type="SMART" id="SM00535">
    <property type="entry name" value="RIBOc"/>
    <property type="match status" value="1"/>
</dbReference>
<comment type="cofactor">
    <cofactor evidence="2">
        <name>Mg(2+)</name>
        <dbReference type="ChEBI" id="CHEBI:18420"/>
    </cofactor>
</comment>
<evidence type="ECO:0000256" key="2">
    <source>
        <dbReference type="ARBA" id="ARBA00001946"/>
    </source>
</evidence>
<keyword evidence="6" id="KW-0378">Hydrolase</keyword>
<dbReference type="SUPFAM" id="SSF69065">
    <property type="entry name" value="RNase III domain-like"/>
    <property type="match status" value="1"/>
</dbReference>
<proteinExistence type="predicted"/>
<accession>A0A022RRI1</accession>
<feature type="domain" description="RNase III" evidence="9">
    <location>
        <begin position="9"/>
        <end position="151"/>
    </location>
</feature>
<dbReference type="GO" id="GO:0004525">
    <property type="term" value="F:ribonuclease III activity"/>
    <property type="evidence" value="ECO:0000318"/>
    <property type="project" value="GO_Central"/>
</dbReference>
<dbReference type="FunFam" id="1.10.1520.10:FF:000004">
    <property type="entry name" value="Endoribonuclease dicer-like 1"/>
    <property type="match status" value="1"/>
</dbReference>
<protein>
    <recommendedName>
        <fullName evidence="9">RNase III domain-containing protein</fullName>
    </recommendedName>
</protein>
<evidence type="ECO:0000256" key="8">
    <source>
        <dbReference type="ARBA" id="ARBA00022884"/>
    </source>
</evidence>
<evidence type="ECO:0000259" key="9">
    <source>
        <dbReference type="PROSITE" id="PS50142"/>
    </source>
</evidence>
<evidence type="ECO:0000313" key="11">
    <source>
        <dbReference type="Proteomes" id="UP000030748"/>
    </source>
</evidence>
<comment type="cofactor">
    <cofactor evidence="1">
        <name>Mn(2+)</name>
        <dbReference type="ChEBI" id="CHEBI:29035"/>
    </cofactor>
</comment>
<evidence type="ECO:0000256" key="1">
    <source>
        <dbReference type="ARBA" id="ARBA00001936"/>
    </source>
</evidence>
<name>A0A022RRI1_ERYGU</name>
<dbReference type="Gene3D" id="1.10.1520.10">
    <property type="entry name" value="Ribonuclease III domain"/>
    <property type="match status" value="1"/>
</dbReference>
<dbReference type="InterPro" id="IPR000999">
    <property type="entry name" value="RNase_III_dom"/>
</dbReference>
<dbReference type="GO" id="GO:0005737">
    <property type="term" value="C:cytoplasm"/>
    <property type="evidence" value="ECO:0000318"/>
    <property type="project" value="GO_Central"/>
</dbReference>
<dbReference type="eggNOG" id="KOG0701">
    <property type="taxonomic scope" value="Eukaryota"/>
</dbReference>
<evidence type="ECO:0000256" key="4">
    <source>
        <dbReference type="ARBA" id="ARBA00022723"/>
    </source>
</evidence>
<dbReference type="PANTHER" id="PTHR14950:SF54">
    <property type="entry name" value="RNASE II-LIKE 1"/>
    <property type="match status" value="1"/>
</dbReference>
<dbReference type="GO" id="GO:0005634">
    <property type="term" value="C:nucleus"/>
    <property type="evidence" value="ECO:0000318"/>
    <property type="project" value="GO_Central"/>
</dbReference>
<keyword evidence="11" id="KW-1185">Reference proteome</keyword>
<dbReference type="SUPFAM" id="SSF54768">
    <property type="entry name" value="dsRNA-binding domain-like"/>
    <property type="match status" value="1"/>
</dbReference>
<dbReference type="PROSITE" id="PS50142">
    <property type="entry name" value="RNASE_3_2"/>
    <property type="match status" value="1"/>
</dbReference>
<keyword evidence="4" id="KW-0479">Metal-binding</keyword>
<dbReference type="GO" id="GO:0003723">
    <property type="term" value="F:RNA binding"/>
    <property type="evidence" value="ECO:0000318"/>
    <property type="project" value="GO_Central"/>
</dbReference>
<sequence>FRCTTNCRVKEIHEITGYEFHDPNLLQQAFTHHSYKEGICPSFERLAFVGDAVLDLFFATDHYSLYPDLDPGKLTRLRAANVDTEKLARVALKHHLHTLLRHDMFLLAAQIEEFEKAVNEYPVHSSGLIDAPKVLADIVESLVGAIYIDSDSSMDTTCKIVKNLLEPIISPASLPTQPVTLLYEICQREKLTLKMRDTWKETGEIEFLIVKEEQEELAVVNNVGRAKYSGKKVIAKNRAALNAYSQIIQMLNHQS</sequence>
<dbReference type="AlphaFoldDB" id="A0A022RRI1"/>
<dbReference type="PANTHER" id="PTHR14950">
    <property type="entry name" value="DICER-RELATED"/>
    <property type="match status" value="1"/>
</dbReference>
<dbReference type="CDD" id="cd00593">
    <property type="entry name" value="RIBOc"/>
    <property type="match status" value="1"/>
</dbReference>
<keyword evidence="8" id="KW-0694">RNA-binding</keyword>
<keyword evidence="7" id="KW-0460">Magnesium</keyword>
<dbReference type="Proteomes" id="UP000030748">
    <property type="component" value="Unassembled WGS sequence"/>
</dbReference>
<evidence type="ECO:0000256" key="6">
    <source>
        <dbReference type="ARBA" id="ARBA00022801"/>
    </source>
</evidence>
<keyword evidence="5" id="KW-0255">Endonuclease</keyword>